<gene>
    <name evidence="7" type="ORF">GCM10023091_03260</name>
</gene>
<evidence type="ECO:0008006" key="9">
    <source>
        <dbReference type="Google" id="ProtNLM"/>
    </source>
</evidence>
<dbReference type="InterPro" id="IPR004960">
    <property type="entry name" value="LipA_acyltrans"/>
</dbReference>
<name>A0ABP8LP75_9BACT</name>
<reference evidence="8" key="1">
    <citation type="journal article" date="2019" name="Int. J. Syst. Evol. Microbiol.">
        <title>The Global Catalogue of Microorganisms (GCM) 10K type strain sequencing project: providing services to taxonomists for standard genome sequencing and annotation.</title>
        <authorList>
            <consortium name="The Broad Institute Genomics Platform"/>
            <consortium name="The Broad Institute Genome Sequencing Center for Infectious Disease"/>
            <person name="Wu L."/>
            <person name="Ma J."/>
        </authorList>
    </citation>
    <scope>NUCLEOTIDE SEQUENCE [LARGE SCALE GENOMIC DNA]</scope>
    <source>
        <strain evidence="8">JCM 31920</strain>
    </source>
</reference>
<dbReference type="EMBL" id="BAABEY010000002">
    <property type="protein sequence ID" value="GAA4431906.1"/>
    <property type="molecule type" value="Genomic_DNA"/>
</dbReference>
<evidence type="ECO:0000256" key="2">
    <source>
        <dbReference type="ARBA" id="ARBA00022475"/>
    </source>
</evidence>
<accession>A0ABP8LP75</accession>
<keyword evidence="3" id="KW-0997">Cell inner membrane</keyword>
<evidence type="ECO:0000256" key="5">
    <source>
        <dbReference type="ARBA" id="ARBA00023136"/>
    </source>
</evidence>
<protein>
    <recommendedName>
        <fullName evidence="9">Lipid A biosynthesis acyltransferase</fullName>
    </recommendedName>
</protein>
<keyword evidence="2" id="KW-1003">Cell membrane</keyword>
<comment type="subcellular location">
    <subcellularLocation>
        <location evidence="1">Cell inner membrane</location>
    </subcellularLocation>
</comment>
<comment type="caution">
    <text evidence="7">The sequence shown here is derived from an EMBL/GenBank/DDBJ whole genome shotgun (WGS) entry which is preliminary data.</text>
</comment>
<keyword evidence="5" id="KW-0472">Membrane</keyword>
<sequence>MVSAYYRHISDLCIEPILFYTAPASLRKSLTTFENTCVLDDLYRLRRNVVLLASHYGNWEYLINLPSQTAYTVSSGYSPAKNKVVDRLLRRIRSRFGVNLIPKHLLYRRSIELLQQNDRRNIVVLIADQRPAPDSRKHRLTFLGLETDVQIGAERMARHTNAAVVMVESMKVTRFKYHYRFELLGDQPVDAAYSLAITTTYFKRLENSIRSSPVYWLWSHDRWKDRNQPSTKA</sequence>
<evidence type="ECO:0000256" key="1">
    <source>
        <dbReference type="ARBA" id="ARBA00004533"/>
    </source>
</evidence>
<evidence type="ECO:0000256" key="4">
    <source>
        <dbReference type="ARBA" id="ARBA00022679"/>
    </source>
</evidence>
<evidence type="ECO:0000313" key="7">
    <source>
        <dbReference type="EMBL" id="GAA4431906.1"/>
    </source>
</evidence>
<dbReference type="PANTHER" id="PTHR30606:SF10">
    <property type="entry name" value="PHOSPHATIDYLINOSITOL MANNOSIDE ACYLTRANSFERASE"/>
    <property type="match status" value="1"/>
</dbReference>
<dbReference type="PANTHER" id="PTHR30606">
    <property type="entry name" value="LIPID A BIOSYNTHESIS LAUROYL ACYLTRANSFERASE"/>
    <property type="match status" value="1"/>
</dbReference>
<keyword evidence="8" id="KW-1185">Reference proteome</keyword>
<keyword evidence="4" id="KW-0808">Transferase</keyword>
<evidence type="ECO:0000256" key="3">
    <source>
        <dbReference type="ARBA" id="ARBA00022519"/>
    </source>
</evidence>
<dbReference type="Pfam" id="PF03279">
    <property type="entry name" value="Lip_A_acyltrans"/>
    <property type="match status" value="1"/>
</dbReference>
<proteinExistence type="predicted"/>
<evidence type="ECO:0000313" key="8">
    <source>
        <dbReference type="Proteomes" id="UP001501508"/>
    </source>
</evidence>
<keyword evidence="6" id="KW-0012">Acyltransferase</keyword>
<organism evidence="7 8">
    <name type="scientific">Ravibacter arvi</name>
    <dbReference type="NCBI Taxonomy" id="2051041"/>
    <lineage>
        <taxon>Bacteria</taxon>
        <taxon>Pseudomonadati</taxon>
        <taxon>Bacteroidota</taxon>
        <taxon>Cytophagia</taxon>
        <taxon>Cytophagales</taxon>
        <taxon>Spirosomataceae</taxon>
        <taxon>Ravibacter</taxon>
    </lineage>
</organism>
<dbReference type="Proteomes" id="UP001501508">
    <property type="component" value="Unassembled WGS sequence"/>
</dbReference>
<dbReference type="CDD" id="cd07984">
    <property type="entry name" value="LPLAT_LABLAT-like"/>
    <property type="match status" value="1"/>
</dbReference>
<evidence type="ECO:0000256" key="6">
    <source>
        <dbReference type="ARBA" id="ARBA00023315"/>
    </source>
</evidence>